<dbReference type="EMBL" id="CM051401">
    <property type="protein sequence ID" value="KAJ4712665.1"/>
    <property type="molecule type" value="Genomic_DNA"/>
</dbReference>
<dbReference type="Proteomes" id="UP001164539">
    <property type="component" value="Chromosome 8"/>
</dbReference>
<gene>
    <name evidence="1" type="ORF">OWV82_014867</name>
</gene>
<evidence type="ECO:0000313" key="1">
    <source>
        <dbReference type="EMBL" id="KAJ4712665.1"/>
    </source>
</evidence>
<evidence type="ECO:0000313" key="2">
    <source>
        <dbReference type="Proteomes" id="UP001164539"/>
    </source>
</evidence>
<reference evidence="1 2" key="1">
    <citation type="journal article" date="2023" name="Science">
        <title>Complex scaffold remodeling in plant triterpene biosynthesis.</title>
        <authorList>
            <person name="De La Pena R."/>
            <person name="Hodgson H."/>
            <person name="Liu J.C."/>
            <person name="Stephenson M.J."/>
            <person name="Martin A.C."/>
            <person name="Owen C."/>
            <person name="Harkess A."/>
            <person name="Leebens-Mack J."/>
            <person name="Jimenez L.E."/>
            <person name="Osbourn A."/>
            <person name="Sattely E.S."/>
        </authorList>
    </citation>
    <scope>NUCLEOTIDE SEQUENCE [LARGE SCALE GENOMIC DNA]</scope>
    <source>
        <strain evidence="2">cv. JPN11</strain>
        <tissue evidence="1">Leaf</tissue>
    </source>
</reference>
<accession>A0ACC1XQV4</accession>
<name>A0ACC1XQV4_MELAZ</name>
<sequence>MATTNSFDLLGDYDYEDPSQLVVAQPQKVAEKPKKPTAPTQAQPASKPAAKFPSKPAPPAQAVRETKNEAGRGGGRGGGRGYGRGGGRSYERDSSNFNTLSSNNGLPGSEGEAGKPSERRGYGAPRGSFRGGRRGGFSNGESREGERPRRVFERRSGTGRGNEFKRDGAGRGNWGTPTDEIIQETEEPVAENENTSGEKPSGEEDASDVNKENPVNEPEEKEPEEKEMTLEEYEKVLEEKRKALLALKTEERKVDADKEFQAMQPLSNKKNNEDVFIKLGSEKDKRKDAADKEEKAKKAVSITEFLKPAEGERYYNPGGRGRGRGRGSRGGYGGNMSSNVAAPSIEDPGQFPTLGGK</sequence>
<keyword evidence="2" id="KW-1185">Reference proteome</keyword>
<comment type="caution">
    <text evidence="1">The sequence shown here is derived from an EMBL/GenBank/DDBJ whole genome shotgun (WGS) entry which is preliminary data.</text>
</comment>
<organism evidence="1 2">
    <name type="scientific">Melia azedarach</name>
    <name type="common">Chinaberry tree</name>
    <dbReference type="NCBI Taxonomy" id="155640"/>
    <lineage>
        <taxon>Eukaryota</taxon>
        <taxon>Viridiplantae</taxon>
        <taxon>Streptophyta</taxon>
        <taxon>Embryophyta</taxon>
        <taxon>Tracheophyta</taxon>
        <taxon>Spermatophyta</taxon>
        <taxon>Magnoliopsida</taxon>
        <taxon>eudicotyledons</taxon>
        <taxon>Gunneridae</taxon>
        <taxon>Pentapetalae</taxon>
        <taxon>rosids</taxon>
        <taxon>malvids</taxon>
        <taxon>Sapindales</taxon>
        <taxon>Meliaceae</taxon>
        <taxon>Melia</taxon>
    </lineage>
</organism>
<proteinExistence type="predicted"/>
<protein>
    <submittedName>
        <fullName evidence="1">Plasminogen activator inhibitor 1 RNA-binding protein-like</fullName>
    </submittedName>
</protein>